<proteinExistence type="predicted"/>
<dbReference type="AlphaFoldDB" id="V5WK35"/>
<keyword evidence="1" id="KW-0732">Signal</keyword>
<name>V5WK35_9SPIO</name>
<organism evidence="2 3">
    <name type="scientific">Salinispira pacifica</name>
    <dbReference type="NCBI Taxonomy" id="1307761"/>
    <lineage>
        <taxon>Bacteria</taxon>
        <taxon>Pseudomonadati</taxon>
        <taxon>Spirochaetota</taxon>
        <taxon>Spirochaetia</taxon>
        <taxon>Spirochaetales</taxon>
        <taxon>Spirochaetaceae</taxon>
        <taxon>Salinispira</taxon>
    </lineage>
</organism>
<dbReference type="KEGG" id="slr:L21SP2_2168"/>
<dbReference type="STRING" id="1307761.L21SP2_2168"/>
<dbReference type="PATRIC" id="fig|1307761.3.peg.2161"/>
<gene>
    <name evidence="2" type="ORF">L21SP2_2168</name>
</gene>
<keyword evidence="3" id="KW-1185">Reference proteome</keyword>
<dbReference type="PROSITE" id="PS51257">
    <property type="entry name" value="PROKAR_LIPOPROTEIN"/>
    <property type="match status" value="1"/>
</dbReference>
<feature type="signal peptide" evidence="1">
    <location>
        <begin position="1"/>
        <end position="25"/>
    </location>
</feature>
<evidence type="ECO:0008006" key="4">
    <source>
        <dbReference type="Google" id="ProtNLM"/>
    </source>
</evidence>
<feature type="chain" id="PRO_5004743102" description="Lipoprotein" evidence="1">
    <location>
        <begin position="26"/>
        <end position="315"/>
    </location>
</feature>
<evidence type="ECO:0000313" key="3">
    <source>
        <dbReference type="Proteomes" id="UP000018680"/>
    </source>
</evidence>
<accession>V5WK35</accession>
<dbReference type="Proteomes" id="UP000018680">
    <property type="component" value="Chromosome"/>
</dbReference>
<protein>
    <recommendedName>
        <fullName evidence="4">Lipoprotein</fullName>
    </recommendedName>
</protein>
<dbReference type="HOGENOM" id="CLU_882471_0_0_12"/>
<dbReference type="RefSeq" id="WP_024268435.1">
    <property type="nucleotide sequence ID" value="NC_023035.1"/>
</dbReference>
<dbReference type="EMBL" id="CP006939">
    <property type="protein sequence ID" value="AHC15531.1"/>
    <property type="molecule type" value="Genomic_DNA"/>
</dbReference>
<reference evidence="2 3" key="1">
    <citation type="journal article" date="2015" name="Stand. Genomic Sci.">
        <title>Complete genome sequence and description of Salinispira pacifica gen. nov., sp. nov., a novel spirochaete isolated form a hypersaline microbial mat.</title>
        <authorList>
            <person name="Ben Hania W."/>
            <person name="Joseph M."/>
            <person name="Schumann P."/>
            <person name="Bunk B."/>
            <person name="Fiebig A."/>
            <person name="Sproer C."/>
            <person name="Klenk H.P."/>
            <person name="Fardeau M.L."/>
            <person name="Spring S."/>
        </authorList>
    </citation>
    <scope>NUCLEOTIDE SEQUENCE [LARGE SCALE GENOMIC DNA]</scope>
    <source>
        <strain evidence="2 3">L21-RPul-D2</strain>
    </source>
</reference>
<evidence type="ECO:0000256" key="1">
    <source>
        <dbReference type="SAM" id="SignalP"/>
    </source>
</evidence>
<evidence type="ECO:0000313" key="2">
    <source>
        <dbReference type="EMBL" id="AHC15531.1"/>
    </source>
</evidence>
<sequence>MKKVLFALVSVALIMSLAGCDLLQAGLSSELEAARTASAGTASYDDSTLFVSLAETDSIIDVDFSEAVSEEAGSVSFALSFTAAGTTATAEQDISIDDATLSSDGTTLSIPVDEIEALYSSAEGGLINAVLTVSGFENAENEVIIPTFEQEIQFLEGPAFTSGLAWDRSTAGAGNGVVVPTDEYSFNYTVGGSEDEDYAKINITLINADDFNGDSLGFVGPSLFSAPDTAIPDWDPSDLTTQETISGGTVTITVYSANSTIEFKGIDDAGGWGSLTEYLVAGSGGGNVTFSGLTPGDEVTVTIDMTNYASWSPAP</sequence>